<dbReference type="EMBL" id="AP018448">
    <property type="protein sequence ID" value="BBC29312.1"/>
    <property type="molecule type" value="Genomic_DNA"/>
</dbReference>
<feature type="region of interest" description="Disordered" evidence="1">
    <location>
        <begin position="158"/>
        <end position="208"/>
    </location>
</feature>
<evidence type="ECO:0000256" key="1">
    <source>
        <dbReference type="SAM" id="MobiDB-lite"/>
    </source>
</evidence>
<evidence type="ECO:0000313" key="2">
    <source>
        <dbReference type="EMBL" id="BBC29312.1"/>
    </source>
</evidence>
<name>A0ABM7F0Q8_9ACTN</name>
<sequence length="208" mass="22089">MTTPGFHPTHVVPPDGLPAWEAPDPSRPTVPLDALLPVQLLEHRGDWGHVLCANGWSAWVDGRLLVAVPQGPPAAGAAPARTADPRPLLTRVEEALARYRAAAEDLAGGRLDGESFHDLTRGLRIGVVVDGESLWLYDTAHERWVYCDGARLSTYAVSRQPGEGSAPGAEKAAAVDPEPTRVVGEPVHGTAGRDHEPTRLVPPVTPDG</sequence>
<gene>
    <name evidence="2" type="ORF">SGFS_006060</name>
</gene>
<organism evidence="2 3">
    <name type="scientific">Streptomyces graminofaciens</name>
    <dbReference type="NCBI Taxonomy" id="68212"/>
    <lineage>
        <taxon>Bacteria</taxon>
        <taxon>Bacillati</taxon>
        <taxon>Actinomycetota</taxon>
        <taxon>Actinomycetes</taxon>
        <taxon>Kitasatosporales</taxon>
        <taxon>Streptomycetaceae</taxon>
        <taxon>Streptomyces</taxon>
    </lineage>
</organism>
<feature type="region of interest" description="Disordered" evidence="1">
    <location>
        <begin position="1"/>
        <end position="25"/>
    </location>
</feature>
<proteinExistence type="predicted"/>
<keyword evidence="3" id="KW-1185">Reference proteome</keyword>
<protein>
    <submittedName>
        <fullName evidence="2">Uncharacterized protein</fullName>
    </submittedName>
</protein>
<reference evidence="2 3" key="1">
    <citation type="journal article" date="2010" name="ChemBioChem">
        <title>Cloning and characterization of the biosynthetic gene cluster of 16-membered macrolide antibiotic FD-891: involvement of a dual functional cytochrome P450 monooxygenase catalyzing epoxidation and hydroxylation.</title>
        <authorList>
            <person name="Kudo F."/>
            <person name="Motegi A."/>
            <person name="Mizoue K."/>
            <person name="Eguchi T."/>
        </authorList>
    </citation>
    <scope>NUCLEOTIDE SEQUENCE [LARGE SCALE GENOMIC DNA]</scope>
    <source>
        <strain evidence="2 3">A-8890</strain>
    </source>
</reference>
<dbReference type="Proteomes" id="UP001321542">
    <property type="component" value="Chromosome"/>
</dbReference>
<dbReference type="RefSeq" id="WP_286247361.1">
    <property type="nucleotide sequence ID" value="NZ_AP018448.1"/>
</dbReference>
<accession>A0ABM7F0Q8</accession>
<evidence type="ECO:0000313" key="3">
    <source>
        <dbReference type="Proteomes" id="UP001321542"/>
    </source>
</evidence>
<reference evidence="2 3" key="2">
    <citation type="journal article" date="2023" name="ChemBioChem">
        <title>Acyltransferase Domain Exchange between Two Independent Type I Polyketide Synthases in the Same Producer Strain of Macrolide Antibiotics.</title>
        <authorList>
            <person name="Kudo F."/>
            <person name="Kishikawa K."/>
            <person name="Tsuboi K."/>
            <person name="Kido T."/>
            <person name="Usui T."/>
            <person name="Hashimoto J."/>
            <person name="Shin-Ya K."/>
            <person name="Miyanaga A."/>
            <person name="Eguchi T."/>
        </authorList>
    </citation>
    <scope>NUCLEOTIDE SEQUENCE [LARGE SCALE GENOMIC DNA]</scope>
    <source>
        <strain evidence="2 3">A-8890</strain>
    </source>
</reference>